<organism evidence="2 3">
    <name type="scientific">Globisporangium ultimum (strain ATCC 200006 / CBS 805.95 / DAOM BR144)</name>
    <name type="common">Pythium ultimum</name>
    <dbReference type="NCBI Taxonomy" id="431595"/>
    <lineage>
        <taxon>Eukaryota</taxon>
        <taxon>Sar</taxon>
        <taxon>Stramenopiles</taxon>
        <taxon>Oomycota</taxon>
        <taxon>Peronosporomycetes</taxon>
        <taxon>Pythiales</taxon>
        <taxon>Pythiaceae</taxon>
        <taxon>Globisporangium</taxon>
    </lineage>
</organism>
<reference evidence="3" key="1">
    <citation type="journal article" date="2010" name="Genome Biol.">
        <title>Genome sequence of the necrotrophic plant pathogen Pythium ultimum reveals original pathogenicity mechanisms and effector repertoire.</title>
        <authorList>
            <person name="Levesque C.A."/>
            <person name="Brouwer H."/>
            <person name="Cano L."/>
            <person name="Hamilton J.P."/>
            <person name="Holt C."/>
            <person name="Huitema E."/>
            <person name="Raffaele S."/>
            <person name="Robideau G.P."/>
            <person name="Thines M."/>
            <person name="Win J."/>
            <person name="Zerillo M.M."/>
            <person name="Beakes G.W."/>
            <person name="Boore J.L."/>
            <person name="Busam D."/>
            <person name="Dumas B."/>
            <person name="Ferriera S."/>
            <person name="Fuerstenberg S.I."/>
            <person name="Gachon C.M."/>
            <person name="Gaulin E."/>
            <person name="Govers F."/>
            <person name="Grenville-Briggs L."/>
            <person name="Horner N."/>
            <person name="Hostetler J."/>
            <person name="Jiang R.H."/>
            <person name="Johnson J."/>
            <person name="Krajaejun T."/>
            <person name="Lin H."/>
            <person name="Meijer H.J."/>
            <person name="Moore B."/>
            <person name="Morris P."/>
            <person name="Phuntmart V."/>
            <person name="Puiu D."/>
            <person name="Shetty J."/>
            <person name="Stajich J.E."/>
            <person name="Tripathy S."/>
            <person name="Wawra S."/>
            <person name="van West P."/>
            <person name="Whitty B.R."/>
            <person name="Coutinho P.M."/>
            <person name="Henrissat B."/>
            <person name="Martin F."/>
            <person name="Thomas P.D."/>
            <person name="Tyler B.M."/>
            <person name="De Vries R.P."/>
            <person name="Kamoun S."/>
            <person name="Yandell M."/>
            <person name="Tisserat N."/>
            <person name="Buell C.R."/>
        </authorList>
    </citation>
    <scope>NUCLEOTIDE SEQUENCE</scope>
    <source>
        <strain evidence="3">DAOM:BR144</strain>
    </source>
</reference>
<dbReference type="EnsemblProtists" id="PYU1_T004472">
    <property type="protein sequence ID" value="PYU1_T004472"/>
    <property type="gene ID" value="PYU1_G004462"/>
</dbReference>
<protein>
    <submittedName>
        <fullName evidence="2">Uncharacterized protein</fullName>
    </submittedName>
</protein>
<dbReference type="Proteomes" id="UP000019132">
    <property type="component" value="Unassembled WGS sequence"/>
</dbReference>
<dbReference type="EMBL" id="GL376631">
    <property type="status" value="NOT_ANNOTATED_CDS"/>
    <property type="molecule type" value="Genomic_DNA"/>
</dbReference>
<reference evidence="3" key="2">
    <citation type="submission" date="2010-04" db="EMBL/GenBank/DDBJ databases">
        <authorList>
            <person name="Buell R."/>
            <person name="Hamilton J."/>
            <person name="Hostetler J."/>
        </authorList>
    </citation>
    <scope>NUCLEOTIDE SEQUENCE [LARGE SCALE GENOMIC DNA]</scope>
    <source>
        <strain evidence="3">DAOM:BR144</strain>
    </source>
</reference>
<evidence type="ECO:0000313" key="3">
    <source>
        <dbReference type="Proteomes" id="UP000019132"/>
    </source>
</evidence>
<evidence type="ECO:0000313" key="2">
    <source>
        <dbReference type="EnsemblProtists" id="PYU1_T004472"/>
    </source>
</evidence>
<accession>K3WHN0</accession>
<keyword evidence="3" id="KW-1185">Reference proteome</keyword>
<dbReference type="HOGENOM" id="CLU_2693241_0_0_1"/>
<dbReference type="InParanoid" id="K3WHN0"/>
<reference evidence="2" key="3">
    <citation type="submission" date="2015-02" db="UniProtKB">
        <authorList>
            <consortium name="EnsemblProtists"/>
        </authorList>
    </citation>
    <scope>IDENTIFICATION</scope>
    <source>
        <strain evidence="2">DAOM BR144</strain>
    </source>
</reference>
<evidence type="ECO:0000256" key="1">
    <source>
        <dbReference type="SAM" id="MobiDB-lite"/>
    </source>
</evidence>
<sequence>MAEINQRLNSPQDYYSSPSSIAEVDKYNCSQAEEEKHHHSPVDQLPSPSQPGDDDDILNAQDVRHRAREDTPIL</sequence>
<name>K3WHN0_GLOUD</name>
<proteinExistence type="predicted"/>
<feature type="region of interest" description="Disordered" evidence="1">
    <location>
        <begin position="1"/>
        <end position="74"/>
    </location>
</feature>
<feature type="compositionally biased region" description="Polar residues" evidence="1">
    <location>
        <begin position="1"/>
        <end position="20"/>
    </location>
</feature>
<dbReference type="VEuPathDB" id="FungiDB:PYU1_G004462"/>
<feature type="compositionally biased region" description="Basic and acidic residues" evidence="1">
    <location>
        <begin position="62"/>
        <end position="74"/>
    </location>
</feature>
<dbReference type="AlphaFoldDB" id="K3WHN0"/>